<sequence>MTDKPQQQQKSGQRAGVIGVVIEGFNNPWTLKMLDEVTRQLDLRGYLPLLLNARSADRTPSLMQKAAGLEPVGLVFLTADGTAQSVAGDLLPGVPVVQLGGASEGEDTVVAAGGYEAGVESGKLLLSQGYQRFGFMQGKDRASTPLRQMAGFVDSLTAADKRLDRVLIAGNNDRELAWQAMTAYLKQTRASERINALLCENDLLAFGAIQAIRDFGQGVHIGVVGFNDSDDAGSSTWHLTSWAPRSDLLVTEALNRLLDKRADLSGQWQQGQLQVRHSHLGKEVLGDIPKCGCASRH</sequence>
<dbReference type="Proteomes" id="UP000008793">
    <property type="component" value="Chromosome"/>
</dbReference>
<evidence type="ECO:0000259" key="4">
    <source>
        <dbReference type="Pfam" id="PF00532"/>
    </source>
</evidence>
<dbReference type="eggNOG" id="COG1609">
    <property type="taxonomic scope" value="Bacteria"/>
</dbReference>
<evidence type="ECO:0000313" key="5">
    <source>
        <dbReference type="EMBL" id="CAX59293.1"/>
    </source>
</evidence>
<evidence type="ECO:0000256" key="1">
    <source>
        <dbReference type="ARBA" id="ARBA00023015"/>
    </source>
</evidence>
<dbReference type="SUPFAM" id="SSF53822">
    <property type="entry name" value="Periplasmic binding protein-like I"/>
    <property type="match status" value="1"/>
</dbReference>
<dbReference type="InterPro" id="IPR028082">
    <property type="entry name" value="Peripla_BP_I"/>
</dbReference>
<gene>
    <name evidence="5" type="ordered locus">EbC_17620</name>
</gene>
<dbReference type="STRING" id="634500.EbC_17620"/>
<dbReference type="RefSeq" id="WP_013201786.1">
    <property type="nucleotide sequence ID" value="NC_014306.1"/>
</dbReference>
<keyword evidence="1" id="KW-0805">Transcription regulation</keyword>
<accession>D8MR36</accession>
<proteinExistence type="predicted"/>
<dbReference type="PANTHER" id="PTHR30146:SF109">
    <property type="entry name" value="HTH-TYPE TRANSCRIPTIONAL REGULATOR GALS"/>
    <property type="match status" value="1"/>
</dbReference>
<organism evidence="6">
    <name type="scientific">Erwinia billingiae (strain Eb661)</name>
    <dbReference type="NCBI Taxonomy" id="634500"/>
    <lineage>
        <taxon>Bacteria</taxon>
        <taxon>Pseudomonadati</taxon>
        <taxon>Pseudomonadota</taxon>
        <taxon>Gammaproteobacteria</taxon>
        <taxon>Enterobacterales</taxon>
        <taxon>Erwiniaceae</taxon>
        <taxon>Erwinia</taxon>
    </lineage>
</organism>
<keyword evidence="3" id="KW-0804">Transcription</keyword>
<dbReference type="KEGG" id="ebi:EbC_17620"/>
<dbReference type="PANTHER" id="PTHR30146">
    <property type="entry name" value="LACI-RELATED TRANSCRIPTIONAL REPRESSOR"/>
    <property type="match status" value="1"/>
</dbReference>
<keyword evidence="6" id="KW-1185">Reference proteome</keyword>
<dbReference type="InterPro" id="IPR001761">
    <property type="entry name" value="Peripla_BP/Lac1_sug-bd_dom"/>
</dbReference>
<evidence type="ECO:0000313" key="6">
    <source>
        <dbReference type="Proteomes" id="UP000008793"/>
    </source>
</evidence>
<evidence type="ECO:0000256" key="3">
    <source>
        <dbReference type="ARBA" id="ARBA00023163"/>
    </source>
</evidence>
<name>D8MR36_ERWBE</name>
<dbReference type="AlphaFoldDB" id="D8MR36"/>
<dbReference type="EMBL" id="FP236843">
    <property type="protein sequence ID" value="CAX59293.1"/>
    <property type="molecule type" value="Genomic_DNA"/>
</dbReference>
<reference evidence="5 6" key="1">
    <citation type="journal article" date="2010" name="BMC Genomics">
        <title>Genome comparison of the epiphytic bacteria Erwinia billingiae and E. tasmaniensis with the pear pathogen E. pyrifoliae.</title>
        <authorList>
            <person name="Kube M."/>
            <person name="Migdoll A.M."/>
            <person name="Gehring I."/>
            <person name="Heitmann K."/>
            <person name="Mayer Y."/>
            <person name="Kuhl H."/>
            <person name="Knaust F."/>
            <person name="Geider K."/>
            <person name="Reinhardt R."/>
        </authorList>
    </citation>
    <scope>NUCLEOTIDE SEQUENCE [LARGE SCALE GENOMIC DNA]</scope>
    <source>
        <strain evidence="5 6">Eb661</strain>
    </source>
</reference>
<evidence type="ECO:0000256" key="2">
    <source>
        <dbReference type="ARBA" id="ARBA00023125"/>
    </source>
</evidence>
<dbReference type="HOGENOM" id="CLU_037628_6_1_6"/>
<dbReference type="GeneID" id="90511788"/>
<protein>
    <submittedName>
        <fullName evidence="5">Transcriptional regulator, LacI family</fullName>
    </submittedName>
</protein>
<dbReference type="Pfam" id="PF00532">
    <property type="entry name" value="Peripla_BP_1"/>
    <property type="match status" value="1"/>
</dbReference>
<keyword evidence="2" id="KW-0238">DNA-binding</keyword>
<dbReference type="GO" id="GO:0003700">
    <property type="term" value="F:DNA-binding transcription factor activity"/>
    <property type="evidence" value="ECO:0007669"/>
    <property type="project" value="TreeGrafter"/>
</dbReference>
<dbReference type="Gene3D" id="3.40.50.2300">
    <property type="match status" value="2"/>
</dbReference>
<dbReference type="GO" id="GO:0000976">
    <property type="term" value="F:transcription cis-regulatory region binding"/>
    <property type="evidence" value="ECO:0007669"/>
    <property type="project" value="TreeGrafter"/>
</dbReference>
<feature type="domain" description="Periplasmic binding protein/LacI sugar binding" evidence="4">
    <location>
        <begin position="16"/>
        <end position="219"/>
    </location>
</feature>